<dbReference type="AlphaFoldDB" id="A0A4U2YM42"/>
<name>A0A4U2YM42_9ACTN</name>
<evidence type="ECO:0000259" key="1">
    <source>
        <dbReference type="Pfam" id="PF01936"/>
    </source>
</evidence>
<dbReference type="RefSeq" id="WP_137065576.1">
    <property type="nucleotide sequence ID" value="NZ_CP040748.1"/>
</dbReference>
<dbReference type="GO" id="GO:0004540">
    <property type="term" value="F:RNA nuclease activity"/>
    <property type="evidence" value="ECO:0007669"/>
    <property type="project" value="InterPro"/>
</dbReference>
<dbReference type="InterPro" id="IPR021139">
    <property type="entry name" value="NYN"/>
</dbReference>
<comment type="caution">
    <text evidence="2">The sequence shown here is derived from an EMBL/GenBank/DDBJ whole genome shotgun (WGS) entry which is preliminary data.</text>
</comment>
<gene>
    <name evidence="2" type="ORF">FC770_07825</name>
</gene>
<evidence type="ECO:0000313" key="3">
    <source>
        <dbReference type="Proteomes" id="UP000307808"/>
    </source>
</evidence>
<protein>
    <submittedName>
        <fullName evidence="2">NYN domain-containing protein</fullName>
    </submittedName>
</protein>
<dbReference type="Gene3D" id="3.40.50.1010">
    <property type="entry name" value="5'-nuclease"/>
    <property type="match status" value="1"/>
</dbReference>
<dbReference type="EMBL" id="SZPY01000002">
    <property type="protein sequence ID" value="TKI62307.1"/>
    <property type="molecule type" value="Genomic_DNA"/>
</dbReference>
<reference evidence="2 3" key="1">
    <citation type="submission" date="2019-04" db="EMBL/GenBank/DDBJ databases">
        <authorList>
            <person name="Dong K."/>
        </authorList>
    </citation>
    <scope>NUCLEOTIDE SEQUENCE [LARGE SCALE GENOMIC DNA]</scope>
    <source>
        <strain evidence="3">dk3543</strain>
    </source>
</reference>
<accession>A0A4U2YM42</accession>
<feature type="domain" description="NYN" evidence="1">
    <location>
        <begin position="11"/>
        <end position="141"/>
    </location>
</feature>
<dbReference type="Proteomes" id="UP000307808">
    <property type="component" value="Unassembled WGS sequence"/>
</dbReference>
<proteinExistence type="predicted"/>
<dbReference type="Pfam" id="PF01936">
    <property type="entry name" value="NYN"/>
    <property type="match status" value="1"/>
</dbReference>
<evidence type="ECO:0000313" key="2">
    <source>
        <dbReference type="EMBL" id="TKI62307.1"/>
    </source>
</evidence>
<organism evidence="2 3">
    <name type="scientific">Nocardioides jishulii</name>
    <dbReference type="NCBI Taxonomy" id="2575440"/>
    <lineage>
        <taxon>Bacteria</taxon>
        <taxon>Bacillati</taxon>
        <taxon>Actinomycetota</taxon>
        <taxon>Actinomycetes</taxon>
        <taxon>Propionibacteriales</taxon>
        <taxon>Nocardioidaceae</taxon>
        <taxon>Nocardioides</taxon>
    </lineage>
</organism>
<sequence length="186" mass="20932">MADVNADERVTYVLVDGENIDATLGNSILGRRPRPDERPRWDRLLEWAEDAFDQPARGLFFLAVNDELPMPFIQALTAIGFRPVPLRGEGKVVDIAIQRMAEAIAEREADVALVSHDGDFLPQVRRLCDGTRAVALVGFSEFMNAAFRGLPGLRLVDMEHDVRAFNSRLPRIRVIAIDEFDPMEFL</sequence>
<keyword evidence="3" id="KW-1185">Reference proteome</keyword>
<dbReference type="OrthoDB" id="4772393at2"/>